<keyword evidence="3" id="KW-0547">Nucleotide-binding</keyword>
<reference evidence="6 7" key="1">
    <citation type="submission" date="2020-05" db="EMBL/GenBank/DDBJ databases">
        <title>Aquincola sp. isolate from soil.</title>
        <authorList>
            <person name="Han J."/>
            <person name="Kim D.-U."/>
        </authorList>
    </citation>
    <scope>NUCLEOTIDE SEQUENCE [LARGE SCALE GENOMIC DNA]</scope>
    <source>
        <strain evidence="6 7">S2</strain>
    </source>
</reference>
<evidence type="ECO:0000313" key="7">
    <source>
        <dbReference type="Proteomes" id="UP000737171"/>
    </source>
</evidence>
<dbReference type="PROSITE" id="PS50893">
    <property type="entry name" value="ABC_TRANSPORTER_2"/>
    <property type="match status" value="1"/>
</dbReference>
<dbReference type="GO" id="GO:0005524">
    <property type="term" value="F:ATP binding"/>
    <property type="evidence" value="ECO:0007669"/>
    <property type="project" value="UniProtKB-KW"/>
</dbReference>
<dbReference type="InterPro" id="IPR015854">
    <property type="entry name" value="ABC_transpr_LolD-like"/>
</dbReference>
<evidence type="ECO:0000256" key="4">
    <source>
        <dbReference type="ARBA" id="ARBA00022840"/>
    </source>
</evidence>
<protein>
    <submittedName>
        <fullName evidence="6">ATP-binding cassette domain-containing protein</fullName>
    </submittedName>
</protein>
<gene>
    <name evidence="6" type="ORF">HLB44_08780</name>
</gene>
<feature type="domain" description="ABC transporter" evidence="5">
    <location>
        <begin position="4"/>
        <end position="231"/>
    </location>
</feature>
<dbReference type="SUPFAM" id="SSF52540">
    <property type="entry name" value="P-loop containing nucleoside triphosphate hydrolases"/>
    <property type="match status" value="1"/>
</dbReference>
<evidence type="ECO:0000259" key="5">
    <source>
        <dbReference type="PROSITE" id="PS50893"/>
    </source>
</evidence>
<dbReference type="EMBL" id="JABRWJ010000002">
    <property type="protein sequence ID" value="NRF67073.1"/>
    <property type="molecule type" value="Genomic_DNA"/>
</dbReference>
<organism evidence="6 7">
    <name type="scientific">Pseudaquabacterium terrae</name>
    <dbReference type="NCBI Taxonomy" id="2732868"/>
    <lineage>
        <taxon>Bacteria</taxon>
        <taxon>Pseudomonadati</taxon>
        <taxon>Pseudomonadota</taxon>
        <taxon>Betaproteobacteria</taxon>
        <taxon>Burkholderiales</taxon>
        <taxon>Sphaerotilaceae</taxon>
        <taxon>Pseudaquabacterium</taxon>
    </lineage>
</organism>
<evidence type="ECO:0000256" key="3">
    <source>
        <dbReference type="ARBA" id="ARBA00022741"/>
    </source>
</evidence>
<dbReference type="Gene3D" id="3.40.50.300">
    <property type="entry name" value="P-loop containing nucleotide triphosphate hydrolases"/>
    <property type="match status" value="1"/>
</dbReference>
<dbReference type="PANTHER" id="PTHR24220:SF689">
    <property type="entry name" value="LIPOPROTEIN-RELEASING SYSTEM ATP-BINDING PROTEIN LOLD"/>
    <property type="match status" value="1"/>
</dbReference>
<comment type="similarity">
    <text evidence="1">Belongs to the ABC transporter superfamily.</text>
</comment>
<dbReference type="PANTHER" id="PTHR24220">
    <property type="entry name" value="IMPORT ATP-BINDING PROTEIN"/>
    <property type="match status" value="1"/>
</dbReference>
<proteinExistence type="inferred from homology"/>
<dbReference type="InterPro" id="IPR003439">
    <property type="entry name" value="ABC_transporter-like_ATP-bd"/>
</dbReference>
<dbReference type="Pfam" id="PF00005">
    <property type="entry name" value="ABC_tran"/>
    <property type="match status" value="1"/>
</dbReference>
<dbReference type="InterPro" id="IPR027417">
    <property type="entry name" value="P-loop_NTPase"/>
</dbReference>
<evidence type="ECO:0000256" key="2">
    <source>
        <dbReference type="ARBA" id="ARBA00022475"/>
    </source>
</evidence>
<accession>A0ABX2EEN9</accession>
<sequence>MPVLRVEGLLYRRAGDAGGFALAVDTLQLDRSEVLAITGPSGCGKSTLLDVLALLRPPSVARHFELMGEDVLALWRERDVDRCTALRAQHVGVVLQTGGLLPSLPLLENVRLGQDLLGWRDDELIDRLLQRLELQGLERRLPAQLSIGQRQRVAIARALAHKPALVLADEPTASLGADHAGPALDLLLALAREDGAAVVIVTHDVALLASRRVPMRRLAAGAQGVMVLEPA</sequence>
<keyword evidence="7" id="KW-1185">Reference proteome</keyword>
<dbReference type="Proteomes" id="UP000737171">
    <property type="component" value="Unassembled WGS sequence"/>
</dbReference>
<name>A0ABX2EEN9_9BURK</name>
<keyword evidence="2" id="KW-0472">Membrane</keyword>
<keyword evidence="4 6" id="KW-0067">ATP-binding</keyword>
<comment type="caution">
    <text evidence="6">The sequence shown here is derived from an EMBL/GenBank/DDBJ whole genome shotgun (WGS) entry which is preliminary data.</text>
</comment>
<evidence type="ECO:0000313" key="6">
    <source>
        <dbReference type="EMBL" id="NRF67073.1"/>
    </source>
</evidence>
<dbReference type="SMART" id="SM00382">
    <property type="entry name" value="AAA"/>
    <property type="match status" value="1"/>
</dbReference>
<keyword evidence="2" id="KW-1003">Cell membrane</keyword>
<evidence type="ECO:0000256" key="1">
    <source>
        <dbReference type="ARBA" id="ARBA00005417"/>
    </source>
</evidence>
<dbReference type="RefSeq" id="WP_173122158.1">
    <property type="nucleotide sequence ID" value="NZ_JABRWJ010000002.1"/>
</dbReference>
<dbReference type="InterPro" id="IPR003593">
    <property type="entry name" value="AAA+_ATPase"/>
</dbReference>